<dbReference type="Pfam" id="PF04969">
    <property type="entry name" value="CS"/>
    <property type="match status" value="2"/>
</dbReference>
<evidence type="ECO:0000256" key="1">
    <source>
        <dbReference type="ARBA" id="ARBA00004496"/>
    </source>
</evidence>
<comment type="subcellular location">
    <subcellularLocation>
        <location evidence="1">Cytoplasm</location>
    </subcellularLocation>
</comment>
<dbReference type="InterPro" id="IPR007052">
    <property type="entry name" value="CS_dom"/>
</dbReference>
<dbReference type="SUPFAM" id="SSF49764">
    <property type="entry name" value="HSP20-like chaperones"/>
    <property type="match status" value="2"/>
</dbReference>
<dbReference type="EMBL" id="CAJPEX010000971">
    <property type="protein sequence ID" value="CAG0917816.1"/>
    <property type="molecule type" value="Genomic_DNA"/>
</dbReference>
<evidence type="ECO:0000313" key="11">
    <source>
        <dbReference type="Proteomes" id="UP000678499"/>
    </source>
</evidence>
<dbReference type="Pfam" id="PF14050">
    <property type="entry name" value="Nudc_N"/>
    <property type="match status" value="1"/>
</dbReference>
<evidence type="ECO:0000259" key="9">
    <source>
        <dbReference type="PROSITE" id="PS51203"/>
    </source>
</evidence>
<evidence type="ECO:0000256" key="4">
    <source>
        <dbReference type="ARBA" id="ARBA00022490"/>
    </source>
</evidence>
<evidence type="ECO:0000256" key="8">
    <source>
        <dbReference type="SAM" id="MobiDB-lite"/>
    </source>
</evidence>
<comment type="similarity">
    <text evidence="2">Belongs to the nudC family.</text>
</comment>
<gene>
    <name evidence="10" type="ORF">NMOB1V02_LOCUS5392</name>
</gene>
<evidence type="ECO:0000256" key="3">
    <source>
        <dbReference type="ARBA" id="ARBA00017641"/>
    </source>
</evidence>
<feature type="coiled-coil region" evidence="7">
    <location>
        <begin position="56"/>
        <end position="90"/>
    </location>
</feature>
<dbReference type="AlphaFoldDB" id="A0A7R9BPK0"/>
<dbReference type="OrthoDB" id="416217at2759"/>
<keyword evidence="7" id="KW-0175">Coiled coil</keyword>
<feature type="region of interest" description="Disordered" evidence="8">
    <location>
        <begin position="116"/>
        <end position="154"/>
    </location>
</feature>
<dbReference type="EMBL" id="OA883008">
    <property type="protein sequence ID" value="CAD7277664.1"/>
    <property type="molecule type" value="Genomic_DNA"/>
</dbReference>
<accession>A0A7R9BPK0</accession>
<feature type="compositionally biased region" description="Basic and acidic residues" evidence="8">
    <location>
        <begin position="398"/>
        <end position="416"/>
    </location>
</feature>
<dbReference type="Gene3D" id="2.60.40.790">
    <property type="match status" value="2"/>
</dbReference>
<dbReference type="PANTHER" id="PTHR12356">
    <property type="entry name" value="NUCLEAR MOVEMENT PROTEIN NUDC"/>
    <property type="match status" value="1"/>
</dbReference>
<evidence type="ECO:0000256" key="7">
    <source>
        <dbReference type="SAM" id="Coils"/>
    </source>
</evidence>
<evidence type="ECO:0000256" key="6">
    <source>
        <dbReference type="ARBA" id="ARBA00030427"/>
    </source>
</evidence>
<evidence type="ECO:0000256" key="2">
    <source>
        <dbReference type="ARBA" id="ARBA00010513"/>
    </source>
</evidence>
<dbReference type="PANTHER" id="PTHR12356:SF3">
    <property type="entry name" value="NUCLEAR MIGRATION PROTEIN NUDC"/>
    <property type="match status" value="1"/>
</dbReference>
<dbReference type="InterPro" id="IPR037898">
    <property type="entry name" value="NudC_fam"/>
</dbReference>
<evidence type="ECO:0000256" key="5">
    <source>
        <dbReference type="ARBA" id="ARBA00022553"/>
    </source>
</evidence>
<dbReference type="GO" id="GO:0051082">
    <property type="term" value="F:unfolded protein binding"/>
    <property type="evidence" value="ECO:0007669"/>
    <property type="project" value="TreeGrafter"/>
</dbReference>
<keyword evidence="5" id="KW-0597">Phosphoprotein</keyword>
<dbReference type="InterPro" id="IPR025934">
    <property type="entry name" value="NudC_N_dom"/>
</dbReference>
<sequence length="603" mass="67911">MAAEDRFDGMFLSMAQECEGGVPELLEVIFGFLARKTDFYGGGNPGQAENMVMTAFRKHERAAADAAAAKKAAREEAERRRREKVALEKARESVASDVCKPAEIQELTDEEAAKLEQRLKNNDEPGEVEDKGEKEEDDEDEASKGKLKPNRGNGADLAGYSWVQTLSDVEVRVPLPVGAVRSGRDLLVEFGRKTLRAGIRGNSPLVIDGPLFNDIKVEDCTWTLEDKKTLIINLEKVNRMEWWTRVVTNDPLEIDTKKVDPESSKLSDLDGETRSMVEKMMYDQRQKEMGLPTSEEQKKQDVLKKCLLEVIFGFLARKTDFYGGGNPGQAENMVMTAFRKHERAAADAAAAKKAAREEAERRRREKVALEKARESVASDVCKPAEIQELTDEEAAKLEQRLKNNDEPGEVEDKGEKEEDDEDEASKGKLKPNRGNGADLAGYSWVQTLSDVEVRVPLPVGAVRSGRDLLVEFGRKTLRAGIRGNLPLVIDGPLFNDIKVEDCTWTLEDKKTLIINLEKVNRMEWWTRVVTNDPLEIDTKKVDPESSKLSDLDGETRSMVEKMMYDQRQKEMGLPTSEEQKKQDVLKKFMSQHPEMDFSKCKFS</sequence>
<organism evidence="10">
    <name type="scientific">Notodromas monacha</name>
    <dbReference type="NCBI Taxonomy" id="399045"/>
    <lineage>
        <taxon>Eukaryota</taxon>
        <taxon>Metazoa</taxon>
        <taxon>Ecdysozoa</taxon>
        <taxon>Arthropoda</taxon>
        <taxon>Crustacea</taxon>
        <taxon>Oligostraca</taxon>
        <taxon>Ostracoda</taxon>
        <taxon>Podocopa</taxon>
        <taxon>Podocopida</taxon>
        <taxon>Cypridocopina</taxon>
        <taxon>Cypridoidea</taxon>
        <taxon>Cyprididae</taxon>
        <taxon>Notodromas</taxon>
    </lineage>
</organism>
<feature type="domain" description="CS" evidence="9">
    <location>
        <begin position="155"/>
        <end position="247"/>
    </location>
</feature>
<dbReference type="FunFam" id="2.60.40.790:FF:000001">
    <property type="entry name" value="Nuclear migration protein nudC"/>
    <property type="match status" value="2"/>
</dbReference>
<feature type="domain" description="CS" evidence="9">
    <location>
        <begin position="437"/>
        <end position="529"/>
    </location>
</feature>
<evidence type="ECO:0000313" key="10">
    <source>
        <dbReference type="EMBL" id="CAD7277664.1"/>
    </source>
</evidence>
<dbReference type="GO" id="GO:0006457">
    <property type="term" value="P:protein folding"/>
    <property type="evidence" value="ECO:0007669"/>
    <property type="project" value="TreeGrafter"/>
</dbReference>
<dbReference type="InterPro" id="IPR008978">
    <property type="entry name" value="HSP20-like_chaperone"/>
</dbReference>
<keyword evidence="11" id="KW-1185">Reference proteome</keyword>
<reference evidence="10" key="1">
    <citation type="submission" date="2020-11" db="EMBL/GenBank/DDBJ databases">
        <authorList>
            <person name="Tran Van P."/>
        </authorList>
    </citation>
    <scope>NUCLEOTIDE SEQUENCE</scope>
</reference>
<feature type="coiled-coil region" evidence="7">
    <location>
        <begin position="338"/>
        <end position="372"/>
    </location>
</feature>
<protein>
    <recommendedName>
        <fullName evidence="3">Nuclear migration protein nudC</fullName>
    </recommendedName>
    <alternativeName>
        <fullName evidence="6">Nuclear distribution protein C homolog</fullName>
    </alternativeName>
</protein>
<dbReference type="Proteomes" id="UP000678499">
    <property type="component" value="Unassembled WGS sequence"/>
</dbReference>
<dbReference type="GO" id="GO:0005737">
    <property type="term" value="C:cytoplasm"/>
    <property type="evidence" value="ECO:0007669"/>
    <property type="project" value="UniProtKB-SubCell"/>
</dbReference>
<name>A0A7R9BPK0_9CRUS</name>
<feature type="region of interest" description="Disordered" evidence="8">
    <location>
        <begin position="398"/>
        <end position="436"/>
    </location>
</feature>
<keyword evidence="4" id="KW-0963">Cytoplasm</keyword>
<feature type="compositionally biased region" description="Basic and acidic residues" evidence="8">
    <location>
        <begin position="116"/>
        <end position="134"/>
    </location>
</feature>
<proteinExistence type="inferred from homology"/>
<dbReference type="PROSITE" id="PS51203">
    <property type="entry name" value="CS"/>
    <property type="match status" value="2"/>
</dbReference>